<dbReference type="AlphaFoldDB" id="A0AAD9WTC4"/>
<accession>A0AAD9WTC4</accession>
<evidence type="ECO:0000313" key="2">
    <source>
        <dbReference type="EMBL" id="KAK2641687.1"/>
    </source>
</evidence>
<keyword evidence="3" id="KW-1185">Reference proteome</keyword>
<evidence type="ECO:0000313" key="3">
    <source>
        <dbReference type="Proteomes" id="UP001280121"/>
    </source>
</evidence>
<dbReference type="EMBL" id="JANJYI010000007">
    <property type="protein sequence ID" value="KAK2641687.1"/>
    <property type="molecule type" value="Genomic_DNA"/>
</dbReference>
<reference evidence="2" key="1">
    <citation type="journal article" date="2023" name="Plant J.">
        <title>Genome sequences and population genomics provide insights into the demographic history, inbreeding, and mutation load of two 'living fossil' tree species of Dipteronia.</title>
        <authorList>
            <person name="Feng Y."/>
            <person name="Comes H.P."/>
            <person name="Chen J."/>
            <person name="Zhu S."/>
            <person name="Lu R."/>
            <person name="Zhang X."/>
            <person name="Li P."/>
            <person name="Qiu J."/>
            <person name="Olsen K.M."/>
            <person name="Qiu Y."/>
        </authorList>
    </citation>
    <scope>NUCLEOTIDE SEQUENCE</scope>
    <source>
        <strain evidence="2">KIB01</strain>
    </source>
</reference>
<name>A0AAD9WTC4_9ROSI</name>
<feature type="compositionally biased region" description="Basic and acidic residues" evidence="1">
    <location>
        <begin position="45"/>
        <end position="54"/>
    </location>
</feature>
<comment type="caution">
    <text evidence="2">The sequence shown here is derived from an EMBL/GenBank/DDBJ whole genome shotgun (WGS) entry which is preliminary data.</text>
</comment>
<feature type="region of interest" description="Disordered" evidence="1">
    <location>
        <begin position="32"/>
        <end position="54"/>
    </location>
</feature>
<protein>
    <submittedName>
        <fullName evidence="2">Uncharacterized protein</fullName>
    </submittedName>
</protein>
<feature type="compositionally biased region" description="Polar residues" evidence="1">
    <location>
        <begin position="33"/>
        <end position="44"/>
    </location>
</feature>
<evidence type="ECO:0000256" key="1">
    <source>
        <dbReference type="SAM" id="MobiDB-lite"/>
    </source>
</evidence>
<gene>
    <name evidence="2" type="ORF">Ddye_023450</name>
</gene>
<dbReference type="Proteomes" id="UP001280121">
    <property type="component" value="Unassembled WGS sequence"/>
</dbReference>
<proteinExistence type="predicted"/>
<organism evidence="2 3">
    <name type="scientific">Dipteronia dyeriana</name>
    <dbReference type="NCBI Taxonomy" id="168575"/>
    <lineage>
        <taxon>Eukaryota</taxon>
        <taxon>Viridiplantae</taxon>
        <taxon>Streptophyta</taxon>
        <taxon>Embryophyta</taxon>
        <taxon>Tracheophyta</taxon>
        <taxon>Spermatophyta</taxon>
        <taxon>Magnoliopsida</taxon>
        <taxon>eudicotyledons</taxon>
        <taxon>Gunneridae</taxon>
        <taxon>Pentapetalae</taxon>
        <taxon>rosids</taxon>
        <taxon>malvids</taxon>
        <taxon>Sapindales</taxon>
        <taxon>Sapindaceae</taxon>
        <taxon>Hippocastanoideae</taxon>
        <taxon>Acereae</taxon>
        <taxon>Dipteronia</taxon>
    </lineage>
</organism>
<sequence>MSPDKTGALVKEFTEGLKLQSVDETQAEALGIQHSNQPSSSQRQKMIEGGKLKC</sequence>